<keyword evidence="2" id="KW-1185">Reference proteome</keyword>
<dbReference type="EMBL" id="JACHJS010000001">
    <property type="protein sequence ID" value="MBB4968383.1"/>
    <property type="molecule type" value="Genomic_DNA"/>
</dbReference>
<evidence type="ECO:0000313" key="1">
    <source>
        <dbReference type="EMBL" id="MBB4968383.1"/>
    </source>
</evidence>
<gene>
    <name evidence="1" type="ORF">F4559_005742</name>
</gene>
<evidence type="ECO:0000313" key="2">
    <source>
        <dbReference type="Proteomes" id="UP000542674"/>
    </source>
</evidence>
<reference evidence="1 2" key="1">
    <citation type="submission" date="2020-08" db="EMBL/GenBank/DDBJ databases">
        <title>Sequencing the genomes of 1000 actinobacteria strains.</title>
        <authorList>
            <person name="Klenk H.-P."/>
        </authorList>
    </citation>
    <scope>NUCLEOTIDE SEQUENCE [LARGE SCALE GENOMIC DNA]</scope>
    <source>
        <strain evidence="1 2">DSM 45084</strain>
    </source>
</reference>
<sequence length="159" mass="16718">MNDQLPSVMEIRVLLEDLTGRAVDVSPHDSPGWSGKPPVTAVLVCNDMKVGVVVAFELPLAASLGAVLGLIPVGGAEACVEDGELSKMIEDNLFEVCNVLTAVFNKGGGRHVRLHALHSKPSEVPSDITAQLNALGSRLDLTVQVNGYLPGKFSIVVPV</sequence>
<comment type="caution">
    <text evidence="1">The sequence shown here is derived from an EMBL/GenBank/DDBJ whole genome shotgun (WGS) entry which is preliminary data.</text>
</comment>
<accession>A0A7W7T872</accession>
<dbReference type="AlphaFoldDB" id="A0A7W7T872"/>
<proteinExistence type="predicted"/>
<dbReference type="RefSeq" id="WP_184673887.1">
    <property type="nucleotide sequence ID" value="NZ_BAABAI010000028.1"/>
</dbReference>
<name>A0A7W7T872_9PSEU</name>
<organism evidence="1 2">
    <name type="scientific">Saccharothrix violaceirubra</name>
    <dbReference type="NCBI Taxonomy" id="413306"/>
    <lineage>
        <taxon>Bacteria</taxon>
        <taxon>Bacillati</taxon>
        <taxon>Actinomycetota</taxon>
        <taxon>Actinomycetes</taxon>
        <taxon>Pseudonocardiales</taxon>
        <taxon>Pseudonocardiaceae</taxon>
        <taxon>Saccharothrix</taxon>
    </lineage>
</organism>
<protein>
    <submittedName>
        <fullName evidence="1">Uncharacterized protein</fullName>
    </submittedName>
</protein>
<dbReference type="Proteomes" id="UP000542674">
    <property type="component" value="Unassembled WGS sequence"/>
</dbReference>